<reference evidence="3 4" key="1">
    <citation type="journal article" date="2017" name="Genome Biol.">
        <title>New reference genome sequences of hot pepper reveal the massive evolution of plant disease-resistance genes by retroduplication.</title>
        <authorList>
            <person name="Kim S."/>
            <person name="Park J."/>
            <person name="Yeom S.I."/>
            <person name="Kim Y.M."/>
            <person name="Seo E."/>
            <person name="Kim K.T."/>
            <person name="Kim M.S."/>
            <person name="Lee J.M."/>
            <person name="Cheong K."/>
            <person name="Shin H.S."/>
            <person name="Kim S.B."/>
            <person name="Han K."/>
            <person name="Lee J."/>
            <person name="Park M."/>
            <person name="Lee H.A."/>
            <person name="Lee H.Y."/>
            <person name="Lee Y."/>
            <person name="Oh S."/>
            <person name="Lee J.H."/>
            <person name="Choi E."/>
            <person name="Choi E."/>
            <person name="Lee S.E."/>
            <person name="Jeon J."/>
            <person name="Kim H."/>
            <person name="Choi G."/>
            <person name="Song H."/>
            <person name="Lee J."/>
            <person name="Lee S.C."/>
            <person name="Kwon J.K."/>
            <person name="Lee H.Y."/>
            <person name="Koo N."/>
            <person name="Hong Y."/>
            <person name="Kim R.W."/>
            <person name="Kang W.H."/>
            <person name="Huh J.H."/>
            <person name="Kang B.C."/>
            <person name="Yang T.J."/>
            <person name="Lee Y.H."/>
            <person name="Bennetzen J.L."/>
            <person name="Choi D."/>
        </authorList>
    </citation>
    <scope>NUCLEOTIDE SEQUENCE [LARGE SCALE GENOMIC DNA]</scope>
    <source>
        <strain evidence="4">cv. PBC81</strain>
    </source>
</reference>
<protein>
    <recommendedName>
        <fullName evidence="2">J domain-containing protein</fullName>
    </recommendedName>
</protein>
<reference evidence="4" key="2">
    <citation type="journal article" date="2017" name="J. Anim. Genet.">
        <title>Multiple reference genome sequences of hot pepper reveal the massive evolution of plant disease resistance genes by retroduplication.</title>
        <authorList>
            <person name="Kim S."/>
            <person name="Park J."/>
            <person name="Yeom S.-I."/>
            <person name="Kim Y.-M."/>
            <person name="Seo E."/>
            <person name="Kim K.-T."/>
            <person name="Kim M.-S."/>
            <person name="Lee J.M."/>
            <person name="Cheong K."/>
            <person name="Shin H.-S."/>
            <person name="Kim S.-B."/>
            <person name="Han K."/>
            <person name="Lee J."/>
            <person name="Park M."/>
            <person name="Lee H.-A."/>
            <person name="Lee H.-Y."/>
            <person name="Lee Y."/>
            <person name="Oh S."/>
            <person name="Lee J.H."/>
            <person name="Choi E."/>
            <person name="Choi E."/>
            <person name="Lee S.E."/>
            <person name="Jeon J."/>
            <person name="Kim H."/>
            <person name="Choi G."/>
            <person name="Song H."/>
            <person name="Lee J."/>
            <person name="Lee S.-C."/>
            <person name="Kwon J.-K."/>
            <person name="Lee H.-Y."/>
            <person name="Koo N."/>
            <person name="Hong Y."/>
            <person name="Kim R.W."/>
            <person name="Kang W.-H."/>
            <person name="Huh J.H."/>
            <person name="Kang B.-C."/>
            <person name="Yang T.-J."/>
            <person name="Lee Y.-H."/>
            <person name="Bennetzen J.L."/>
            <person name="Choi D."/>
        </authorList>
    </citation>
    <scope>NUCLEOTIDE SEQUENCE [LARGE SCALE GENOMIC DNA]</scope>
    <source>
        <strain evidence="4">cv. PBC81</strain>
    </source>
</reference>
<feature type="domain" description="J" evidence="2">
    <location>
        <begin position="70"/>
        <end position="135"/>
    </location>
</feature>
<feature type="compositionally biased region" description="Polar residues" evidence="1">
    <location>
        <begin position="178"/>
        <end position="190"/>
    </location>
</feature>
<feature type="region of interest" description="Disordered" evidence="1">
    <location>
        <begin position="339"/>
        <end position="379"/>
    </location>
</feature>
<proteinExistence type="predicted"/>
<dbReference type="AlphaFoldDB" id="A0A2G2X040"/>
<evidence type="ECO:0000256" key="1">
    <source>
        <dbReference type="SAM" id="MobiDB-lite"/>
    </source>
</evidence>
<name>A0A2G2X040_CAPBA</name>
<accession>A0A2G2X040</accession>
<feature type="region of interest" description="Disordered" evidence="1">
    <location>
        <begin position="146"/>
        <end position="212"/>
    </location>
</feature>
<evidence type="ECO:0000313" key="3">
    <source>
        <dbReference type="EMBL" id="PHT50820.1"/>
    </source>
</evidence>
<dbReference type="SMART" id="SM00271">
    <property type="entry name" value="DnaJ"/>
    <property type="match status" value="1"/>
</dbReference>
<dbReference type="PANTHER" id="PTHR45496">
    <property type="entry name" value="CHAPERONE DNAJ-DOMAIN SUPERFAMILY PROTEIN"/>
    <property type="match status" value="1"/>
</dbReference>
<dbReference type="Proteomes" id="UP000224567">
    <property type="component" value="Unassembled WGS sequence"/>
</dbReference>
<feature type="compositionally biased region" description="Basic residues" evidence="1">
    <location>
        <begin position="369"/>
        <end position="379"/>
    </location>
</feature>
<evidence type="ECO:0000313" key="4">
    <source>
        <dbReference type="Proteomes" id="UP000224567"/>
    </source>
</evidence>
<dbReference type="SUPFAM" id="SSF46565">
    <property type="entry name" value="Chaperone J-domain"/>
    <property type="match status" value="1"/>
</dbReference>
<organism evidence="3 4">
    <name type="scientific">Capsicum baccatum</name>
    <name type="common">Peruvian pepper</name>
    <dbReference type="NCBI Taxonomy" id="33114"/>
    <lineage>
        <taxon>Eukaryota</taxon>
        <taxon>Viridiplantae</taxon>
        <taxon>Streptophyta</taxon>
        <taxon>Embryophyta</taxon>
        <taxon>Tracheophyta</taxon>
        <taxon>Spermatophyta</taxon>
        <taxon>Magnoliopsida</taxon>
        <taxon>eudicotyledons</taxon>
        <taxon>Gunneridae</taxon>
        <taxon>Pentapetalae</taxon>
        <taxon>asterids</taxon>
        <taxon>lamiids</taxon>
        <taxon>Solanales</taxon>
        <taxon>Solanaceae</taxon>
        <taxon>Solanoideae</taxon>
        <taxon>Capsiceae</taxon>
        <taxon>Capsicum</taxon>
    </lineage>
</organism>
<keyword evidence="4" id="KW-1185">Reference proteome</keyword>
<dbReference type="EMBL" id="MLFT02000004">
    <property type="protein sequence ID" value="PHT50820.1"/>
    <property type="molecule type" value="Genomic_DNA"/>
</dbReference>
<feature type="compositionally biased region" description="Low complexity" evidence="1">
    <location>
        <begin position="339"/>
        <end position="363"/>
    </location>
</feature>
<gene>
    <name evidence="3" type="ORF">CQW23_10567</name>
</gene>
<dbReference type="InterPro" id="IPR001623">
    <property type="entry name" value="DnaJ_domain"/>
</dbReference>
<feature type="compositionally biased region" description="Pro residues" evidence="1">
    <location>
        <begin position="192"/>
        <end position="209"/>
    </location>
</feature>
<feature type="compositionally biased region" description="Basic residues" evidence="1">
    <location>
        <begin position="153"/>
        <end position="165"/>
    </location>
</feature>
<dbReference type="InterPro" id="IPR053052">
    <property type="entry name" value="Imprinting_Balance_Reg"/>
</dbReference>
<dbReference type="STRING" id="33114.A0A2G2X040"/>
<dbReference type="PANTHER" id="PTHR45496:SF1">
    <property type="entry name" value="CHAPERONE DNAJ-DOMAIN SUPERFAMILY PROTEIN"/>
    <property type="match status" value="1"/>
</dbReference>
<comment type="caution">
    <text evidence="3">The sequence shown here is derived from an EMBL/GenBank/DDBJ whole genome shotgun (WGS) entry which is preliminary data.</text>
</comment>
<dbReference type="OrthoDB" id="10250354at2759"/>
<dbReference type="Pfam" id="PF00226">
    <property type="entry name" value="DnaJ"/>
    <property type="match status" value="1"/>
</dbReference>
<dbReference type="Gene3D" id="1.10.287.110">
    <property type="entry name" value="DnaJ domain"/>
    <property type="match status" value="1"/>
</dbReference>
<dbReference type="CDD" id="cd06257">
    <property type="entry name" value="DnaJ"/>
    <property type="match status" value="1"/>
</dbReference>
<dbReference type="InterPro" id="IPR036869">
    <property type="entry name" value="J_dom_sf"/>
</dbReference>
<dbReference type="PRINTS" id="PR00625">
    <property type="entry name" value="JDOMAIN"/>
</dbReference>
<evidence type="ECO:0000259" key="2">
    <source>
        <dbReference type="PROSITE" id="PS50076"/>
    </source>
</evidence>
<dbReference type="PROSITE" id="PS50076">
    <property type="entry name" value="DNAJ_2"/>
    <property type="match status" value="1"/>
</dbReference>
<sequence length="379" mass="41107">MEHHTTTSRAEAERLLGVAEKLLREKDFAPCKDFALLAQETEPLLEGPDQILAIAEVLLASSKRINNHHDWYSILQIQGRTEDSELIKKQYRRLALLLHPDKNKYPSSDVAFGLVADAWAVLSDPNKKGLYDNELSLFTRVNLVPGGGGGRGGRGRPRGSYNKHKKGDDKLPVRRSSRASGNSGQNTGQSPNPNPTPTPPRPKAAPPTPVSSGIRGQRVVNFWTSCPYCYNLYEYPRVYEGCCLRCDKCKRAFTATEILTMPPLVPGREAYYCIWGFFPMGFVTGNMEELGNGKGTATDAAAAATGAFPTWMPPMFSSDGNANVNVAIPNATPPGPVPVQAAAAAPAPAPVRVQAPVSAAPRPMSSTGPKKRGRPRKYN</sequence>